<proteinExistence type="predicted"/>
<protein>
    <recommendedName>
        <fullName evidence="1">Dienelactone hydrolase domain-containing protein</fullName>
    </recommendedName>
</protein>
<dbReference type="InterPro" id="IPR029058">
    <property type="entry name" value="AB_hydrolase_fold"/>
</dbReference>
<organism evidence="2 3">
    <name type="scientific">Sphingomonas changbaiensis NBRC 104936</name>
    <dbReference type="NCBI Taxonomy" id="1219043"/>
    <lineage>
        <taxon>Bacteria</taxon>
        <taxon>Pseudomonadati</taxon>
        <taxon>Pseudomonadota</taxon>
        <taxon>Alphaproteobacteria</taxon>
        <taxon>Sphingomonadales</taxon>
        <taxon>Sphingomonadaceae</taxon>
        <taxon>Sphingomonas</taxon>
    </lineage>
</organism>
<dbReference type="PANTHER" id="PTHR46623:SF6">
    <property type="entry name" value="ALPHA_BETA-HYDROLASES SUPERFAMILY PROTEIN"/>
    <property type="match status" value="1"/>
</dbReference>
<sequence>MDEGIRQRAIELYDVYTHEGRDRRAFLREMTLLAGSAAAAEALIAGIAASPAAAAMVPPDDKRLKTRTDRWNSAPGRTMSAYVAAPASGRNRATIVVIHENRGLNDHIRDVARRVALAGYQAVAVDLLAPVGGTPPNEDKAREMIGALDLAASVRDAQSAFGRFARGHKAGLVGFCWGGAMVDRVAVAGAPGLAAAVSYYGPAPDPSEAARVKVPLMIHLPGLDARVASTVRPFVAALKAAHKDITLYEYPGANHAFNNDTSAERYNAAAAKLAWERTMAFFRTKLA</sequence>
<dbReference type="PROSITE" id="PS51318">
    <property type="entry name" value="TAT"/>
    <property type="match status" value="1"/>
</dbReference>
<evidence type="ECO:0000313" key="2">
    <source>
        <dbReference type="EMBL" id="GAO39747.1"/>
    </source>
</evidence>
<dbReference type="Proteomes" id="UP000033202">
    <property type="component" value="Unassembled WGS sequence"/>
</dbReference>
<dbReference type="EMBL" id="BBWU01000039">
    <property type="protein sequence ID" value="GAO39747.1"/>
    <property type="molecule type" value="Genomic_DNA"/>
</dbReference>
<dbReference type="InterPro" id="IPR006311">
    <property type="entry name" value="TAT_signal"/>
</dbReference>
<dbReference type="InterPro" id="IPR051049">
    <property type="entry name" value="Dienelactone_hydrolase-like"/>
</dbReference>
<dbReference type="OrthoDB" id="9771666at2"/>
<comment type="caution">
    <text evidence="2">The sequence shown here is derived from an EMBL/GenBank/DDBJ whole genome shotgun (WGS) entry which is preliminary data.</text>
</comment>
<dbReference type="SUPFAM" id="SSF53474">
    <property type="entry name" value="alpha/beta-Hydrolases"/>
    <property type="match status" value="1"/>
</dbReference>
<feature type="domain" description="Dienelactone hydrolase" evidence="1">
    <location>
        <begin position="79"/>
        <end position="284"/>
    </location>
</feature>
<gene>
    <name evidence="2" type="ORF">SCH01S_39_00320</name>
</gene>
<evidence type="ECO:0000313" key="3">
    <source>
        <dbReference type="Proteomes" id="UP000033202"/>
    </source>
</evidence>
<dbReference type="Gene3D" id="3.40.50.1820">
    <property type="entry name" value="alpha/beta hydrolase"/>
    <property type="match status" value="1"/>
</dbReference>
<dbReference type="Pfam" id="PF01738">
    <property type="entry name" value="DLH"/>
    <property type="match status" value="1"/>
</dbReference>
<dbReference type="STRING" id="1219043.SCH01S_39_00320"/>
<dbReference type="InterPro" id="IPR002925">
    <property type="entry name" value="Dienelactn_hydro"/>
</dbReference>
<name>A0A0E9MPN8_9SPHN</name>
<reference evidence="2 3" key="1">
    <citation type="submission" date="2015-04" db="EMBL/GenBank/DDBJ databases">
        <title>Whole genome shotgun sequence of Sphingomonas changbaiensis NBRC 104936.</title>
        <authorList>
            <person name="Katano-Makiyama Y."/>
            <person name="Hosoyama A."/>
            <person name="Hashimoto M."/>
            <person name="Noguchi M."/>
            <person name="Tsuchikane K."/>
            <person name="Ohji S."/>
            <person name="Yamazoe A."/>
            <person name="Ichikawa N."/>
            <person name="Kimura A."/>
            <person name="Fujita N."/>
        </authorList>
    </citation>
    <scope>NUCLEOTIDE SEQUENCE [LARGE SCALE GENOMIC DNA]</scope>
    <source>
        <strain evidence="2 3">NBRC 104936</strain>
    </source>
</reference>
<dbReference type="RefSeq" id="WP_046348560.1">
    <property type="nucleotide sequence ID" value="NZ_BBWU01000039.1"/>
</dbReference>
<keyword evidence="3" id="KW-1185">Reference proteome</keyword>
<accession>A0A0E9MPN8</accession>
<dbReference type="GO" id="GO:0016787">
    <property type="term" value="F:hydrolase activity"/>
    <property type="evidence" value="ECO:0007669"/>
    <property type="project" value="InterPro"/>
</dbReference>
<evidence type="ECO:0000259" key="1">
    <source>
        <dbReference type="Pfam" id="PF01738"/>
    </source>
</evidence>
<dbReference type="PANTHER" id="PTHR46623">
    <property type="entry name" value="CARBOXYMETHYLENEBUTENOLIDASE-RELATED"/>
    <property type="match status" value="1"/>
</dbReference>
<dbReference type="AlphaFoldDB" id="A0A0E9MPN8"/>